<reference evidence="1" key="1">
    <citation type="submission" date="2023-04" db="EMBL/GenBank/DDBJ databases">
        <title>Phytophthora lilii NBRC 32176.</title>
        <authorList>
            <person name="Ichikawa N."/>
            <person name="Sato H."/>
            <person name="Tonouchi N."/>
        </authorList>
    </citation>
    <scope>NUCLEOTIDE SEQUENCE</scope>
    <source>
        <strain evidence="1">NBRC 32176</strain>
    </source>
</reference>
<gene>
    <name evidence="1" type="ORF">Plil01_001345700</name>
</gene>
<dbReference type="Proteomes" id="UP001165083">
    <property type="component" value="Unassembled WGS sequence"/>
</dbReference>
<proteinExistence type="predicted"/>
<sequence length="134" mass="15045">MEFLREQEVRVGLPWPARSPDLNPIENLWSIISRRVYANGRQFASVSELTTALYEAWDAIESSTLNALINSMPHRCQKCIKKHGNVVLRLSYLPIAAAVPNGDKLPGYGLKDSLATDWLIFTGPDVLELTHRVT</sequence>
<protein>
    <submittedName>
        <fullName evidence="1">Unnamed protein product</fullName>
    </submittedName>
</protein>
<accession>A0A9W6X5A6</accession>
<dbReference type="Gene3D" id="3.30.420.10">
    <property type="entry name" value="Ribonuclease H-like superfamily/Ribonuclease H"/>
    <property type="match status" value="1"/>
</dbReference>
<evidence type="ECO:0000313" key="1">
    <source>
        <dbReference type="EMBL" id="GMF31483.1"/>
    </source>
</evidence>
<organism evidence="1 2">
    <name type="scientific">Phytophthora lilii</name>
    <dbReference type="NCBI Taxonomy" id="2077276"/>
    <lineage>
        <taxon>Eukaryota</taxon>
        <taxon>Sar</taxon>
        <taxon>Stramenopiles</taxon>
        <taxon>Oomycota</taxon>
        <taxon>Peronosporomycetes</taxon>
        <taxon>Peronosporales</taxon>
        <taxon>Peronosporaceae</taxon>
        <taxon>Phytophthora</taxon>
    </lineage>
</organism>
<dbReference type="InterPro" id="IPR036397">
    <property type="entry name" value="RNaseH_sf"/>
</dbReference>
<comment type="caution">
    <text evidence="1">The sequence shown here is derived from an EMBL/GenBank/DDBJ whole genome shotgun (WGS) entry which is preliminary data.</text>
</comment>
<evidence type="ECO:0000313" key="2">
    <source>
        <dbReference type="Proteomes" id="UP001165083"/>
    </source>
</evidence>
<dbReference type="GO" id="GO:0003676">
    <property type="term" value="F:nucleic acid binding"/>
    <property type="evidence" value="ECO:0007669"/>
    <property type="project" value="InterPro"/>
</dbReference>
<keyword evidence="2" id="KW-1185">Reference proteome</keyword>
<dbReference type="EMBL" id="BSXW01000909">
    <property type="protein sequence ID" value="GMF31483.1"/>
    <property type="molecule type" value="Genomic_DNA"/>
</dbReference>
<dbReference type="OrthoDB" id="5410741at2759"/>
<dbReference type="AlphaFoldDB" id="A0A9W6X5A6"/>
<name>A0A9W6X5A6_9STRA</name>